<dbReference type="OrthoDB" id="5683808at2"/>
<dbReference type="InterPro" id="IPR009312">
    <property type="entry name" value="Phage_lambda_GpU-like"/>
</dbReference>
<dbReference type="InterPro" id="IPR035934">
    <property type="entry name" value="Phage_tail_protein-like_sf"/>
</dbReference>
<dbReference type="EMBL" id="PHHA01000002">
    <property type="protein sequence ID" value="PJG86437.1"/>
    <property type="molecule type" value="Genomic_DNA"/>
</dbReference>
<sequence length="120" mass="13848">MLIHKKIREELTALLEADINLDAAFYAGRPVSIDLENQPIAIVVLIDKATRQKNTLCDDEWAATLSVVIYHKSFEGEGKLDDIAEQIIHLLENVELKHLASHELVQYEYEKDTQQRMVYR</sequence>
<proteinExistence type="predicted"/>
<dbReference type="Gene3D" id="3.30.70.1700">
    <property type="entry name" value="Phage minor tail protein U"/>
    <property type="match status" value="1"/>
</dbReference>
<evidence type="ECO:0000313" key="2">
    <source>
        <dbReference type="Proteomes" id="UP000229329"/>
    </source>
</evidence>
<name>A0A2M8S5M2_9PAST</name>
<dbReference type="AlphaFoldDB" id="A0A2M8S5M2"/>
<organism evidence="1 2">
    <name type="scientific">Conservatibacter flavescens</name>
    <dbReference type="NCBI Taxonomy" id="28161"/>
    <lineage>
        <taxon>Bacteria</taxon>
        <taxon>Pseudomonadati</taxon>
        <taxon>Pseudomonadota</taxon>
        <taxon>Gammaproteobacteria</taxon>
        <taxon>Pasteurellales</taxon>
        <taxon>Pasteurellaceae</taxon>
        <taxon>Conservatibacter</taxon>
    </lineage>
</organism>
<dbReference type="RefSeq" id="WP_100287713.1">
    <property type="nucleotide sequence ID" value="NZ_PHHA01000002.1"/>
</dbReference>
<dbReference type="InterPro" id="IPR038512">
    <property type="entry name" value="GpU-like_sf"/>
</dbReference>
<dbReference type="Proteomes" id="UP000229329">
    <property type="component" value="Unassembled WGS sequence"/>
</dbReference>
<keyword evidence="2" id="KW-1185">Reference proteome</keyword>
<protein>
    <submittedName>
        <fullName evidence="1">Phage tail protein</fullName>
    </submittedName>
</protein>
<reference evidence="1 2" key="1">
    <citation type="submission" date="2017-11" db="EMBL/GenBank/DDBJ databases">
        <title>Reclassification of Bisgaard taxon 7 as Conservatibacter flavescens gen. nov., sp. nov.</title>
        <authorList>
            <person name="Christensen H."/>
        </authorList>
    </citation>
    <scope>NUCLEOTIDE SEQUENCE [LARGE SCALE GENOMIC DNA]</scope>
    <source>
        <strain evidence="1 2">7_4</strain>
    </source>
</reference>
<comment type="caution">
    <text evidence="1">The sequence shown here is derived from an EMBL/GenBank/DDBJ whole genome shotgun (WGS) entry which is preliminary data.</text>
</comment>
<evidence type="ECO:0000313" key="1">
    <source>
        <dbReference type="EMBL" id="PJG86437.1"/>
    </source>
</evidence>
<accession>A0A2M8S5M2</accession>
<gene>
    <name evidence="1" type="ORF">CVP05_01095</name>
</gene>
<dbReference type="Pfam" id="PF06141">
    <property type="entry name" value="Phage_tail_U"/>
    <property type="match status" value="1"/>
</dbReference>
<dbReference type="SUPFAM" id="SSF143749">
    <property type="entry name" value="Phage tail protein-like"/>
    <property type="match status" value="1"/>
</dbReference>